<evidence type="ECO:0000256" key="1">
    <source>
        <dbReference type="SAM" id="SignalP"/>
    </source>
</evidence>
<dbReference type="KEGG" id="gax:Pan161_50140"/>
<feature type="chain" id="PRO_5022206336" evidence="1">
    <location>
        <begin position="33"/>
        <end position="491"/>
    </location>
</feature>
<accession>A0A517VK51</accession>
<dbReference type="OrthoDB" id="2563594at2"/>
<organism evidence="3 4">
    <name type="scientific">Gimesia algae</name>
    <dbReference type="NCBI Taxonomy" id="2527971"/>
    <lineage>
        <taxon>Bacteria</taxon>
        <taxon>Pseudomonadati</taxon>
        <taxon>Planctomycetota</taxon>
        <taxon>Planctomycetia</taxon>
        <taxon>Planctomycetales</taxon>
        <taxon>Planctomycetaceae</taxon>
        <taxon>Gimesia</taxon>
    </lineage>
</organism>
<reference evidence="3 4" key="1">
    <citation type="submission" date="2019-02" db="EMBL/GenBank/DDBJ databases">
        <title>Deep-cultivation of Planctomycetes and their phenomic and genomic characterization uncovers novel biology.</title>
        <authorList>
            <person name="Wiegand S."/>
            <person name="Jogler M."/>
            <person name="Boedeker C."/>
            <person name="Pinto D."/>
            <person name="Vollmers J."/>
            <person name="Rivas-Marin E."/>
            <person name="Kohn T."/>
            <person name="Peeters S.H."/>
            <person name="Heuer A."/>
            <person name="Rast P."/>
            <person name="Oberbeckmann S."/>
            <person name="Bunk B."/>
            <person name="Jeske O."/>
            <person name="Meyerdierks A."/>
            <person name="Storesund J.E."/>
            <person name="Kallscheuer N."/>
            <person name="Luecker S."/>
            <person name="Lage O.M."/>
            <person name="Pohl T."/>
            <person name="Merkel B.J."/>
            <person name="Hornburger P."/>
            <person name="Mueller R.-W."/>
            <person name="Bruemmer F."/>
            <person name="Labrenz M."/>
            <person name="Spormann A.M."/>
            <person name="Op den Camp H."/>
            <person name="Overmann J."/>
            <person name="Amann R."/>
            <person name="Jetten M.S.M."/>
            <person name="Mascher T."/>
            <person name="Medema M.H."/>
            <person name="Devos D.P."/>
            <person name="Kaster A.-K."/>
            <person name="Ovreas L."/>
            <person name="Rohde M."/>
            <person name="Galperin M.Y."/>
            <person name="Jogler C."/>
        </authorList>
    </citation>
    <scope>NUCLEOTIDE SEQUENCE [LARGE SCALE GENOMIC DNA]</scope>
    <source>
        <strain evidence="3 4">Pan161</strain>
    </source>
</reference>
<evidence type="ECO:0000313" key="4">
    <source>
        <dbReference type="Proteomes" id="UP000316855"/>
    </source>
</evidence>
<proteinExistence type="predicted"/>
<dbReference type="RefSeq" id="WP_145231315.1">
    <property type="nucleotide sequence ID" value="NZ_CP036343.1"/>
</dbReference>
<name>A0A517VK51_9PLAN</name>
<feature type="domain" description="Neutral/alkaline non-lysosomal ceramidase N-terminal" evidence="2">
    <location>
        <begin position="37"/>
        <end position="190"/>
    </location>
</feature>
<dbReference type="EMBL" id="CP036343">
    <property type="protein sequence ID" value="QDT93335.1"/>
    <property type="molecule type" value="Genomic_DNA"/>
</dbReference>
<keyword evidence="4" id="KW-1185">Reference proteome</keyword>
<evidence type="ECO:0000313" key="3">
    <source>
        <dbReference type="EMBL" id="QDT93335.1"/>
    </source>
</evidence>
<sequence precursor="true">MPARLFSDLKRIVPLTTLLLLLAVLMATPSQAAELYVGAATTDITPKLPVSLTGQMRTRIAKTVESPVTATALVLESREGDKSLEHAVFVSCDLVCIRGGIHEAVRDKLKGKVPGLDLKKVIMNATHTHTAPTMIEGRYTLPETGVTKPAEFVEFASQIIADAIIEAWNNRQPGRVGWGLGHAVVAQNRRALYEGGWAKMYGSTSVKDFRGIEGYEDHGVEVLFFWNNEDKLIATAVNVACPAQAVEGRSAVNADYWHPVRETLKKKYGDQLCVLGWAGAGGDQVPRPMYRKSAEARMMKLRELTLLEEISRRIVNAWEEAYAGAQQEKHADPILKHEVRTIELPRQIVTDEDYARVKKEVVAYANAPSKVWIKNWKQRVLDRYDAQHAGTEKPYEMELHTLRLGDVALATNDFELFTDFGTQMKSRSPALQTFVIQLCGPGSYVPSERAVRGGSYSAIIESNNVGPQGGQVLTEETLKSINGQFKKSTSD</sequence>
<dbReference type="AlphaFoldDB" id="A0A517VK51"/>
<keyword evidence="1" id="KW-0732">Signal</keyword>
<protein>
    <submittedName>
        <fullName evidence="3">Neutral/alkaline non-lysosomal ceramidase</fullName>
    </submittedName>
</protein>
<gene>
    <name evidence="3" type="ORF">Pan161_50140</name>
</gene>
<dbReference type="Proteomes" id="UP000316855">
    <property type="component" value="Chromosome"/>
</dbReference>
<feature type="signal peptide" evidence="1">
    <location>
        <begin position="1"/>
        <end position="32"/>
    </location>
</feature>
<dbReference type="InterPro" id="IPR031329">
    <property type="entry name" value="NEUT/ALK_ceramidase_N"/>
</dbReference>
<evidence type="ECO:0000259" key="2">
    <source>
        <dbReference type="Pfam" id="PF04734"/>
    </source>
</evidence>
<dbReference type="Pfam" id="PF04734">
    <property type="entry name" value="Ceramidase_alk"/>
    <property type="match status" value="1"/>
</dbReference>